<keyword evidence="1" id="KW-1133">Transmembrane helix</keyword>
<evidence type="ECO:0000313" key="4">
    <source>
        <dbReference type="Proteomes" id="UP000037784"/>
    </source>
</evidence>
<dbReference type="InterPro" id="IPR036249">
    <property type="entry name" value="Thioredoxin-like_sf"/>
</dbReference>
<name>A0A0N0RFX2_9CHLR</name>
<evidence type="ECO:0000256" key="1">
    <source>
        <dbReference type="SAM" id="Phobius"/>
    </source>
</evidence>
<dbReference type="Gene3D" id="3.40.30.10">
    <property type="entry name" value="Glutaredoxin"/>
    <property type="match status" value="1"/>
</dbReference>
<dbReference type="EMBL" id="BBZA01000218">
    <property type="protein sequence ID" value="GAP63984.1"/>
    <property type="molecule type" value="Genomic_DNA"/>
</dbReference>
<feature type="domain" description="Thioredoxin" evidence="2">
    <location>
        <begin position="60"/>
        <end position="198"/>
    </location>
</feature>
<evidence type="ECO:0000259" key="2">
    <source>
        <dbReference type="PROSITE" id="PS51352"/>
    </source>
</evidence>
<sequence length="201" mass="22866">MSNENAGNAMKNKRNLWLLGGCGAALAALFCFLCFCALVLFFWSVRPPSFWEQQRRQAASSQSEETWPVGLTDASGRTWTEEDFKGRTLVLNFWASWCGPCRQELPELQTMAHTYADQGVIVLLINTDEPPEVVERFLREEGLTLPYTIDTDGRWQQRYHVRALPTTLVFAPDGDMTARITGWRGTAYLRRAIETALPETR</sequence>
<dbReference type="GO" id="GO:0016491">
    <property type="term" value="F:oxidoreductase activity"/>
    <property type="evidence" value="ECO:0007669"/>
    <property type="project" value="InterPro"/>
</dbReference>
<comment type="caution">
    <text evidence="3">The sequence shown here is derived from an EMBL/GenBank/DDBJ whole genome shotgun (WGS) entry which is preliminary data.</text>
</comment>
<organism evidence="3 4">
    <name type="scientific">Ardenticatena maritima</name>
    <dbReference type="NCBI Taxonomy" id="872965"/>
    <lineage>
        <taxon>Bacteria</taxon>
        <taxon>Bacillati</taxon>
        <taxon>Chloroflexota</taxon>
        <taxon>Ardenticatenia</taxon>
        <taxon>Ardenticatenales</taxon>
        <taxon>Ardenticatenaceae</taxon>
        <taxon>Ardenticatena</taxon>
    </lineage>
</organism>
<keyword evidence="1" id="KW-0472">Membrane</keyword>
<dbReference type="PANTHER" id="PTHR42852">
    <property type="entry name" value="THIOL:DISULFIDE INTERCHANGE PROTEIN DSBE"/>
    <property type="match status" value="1"/>
</dbReference>
<dbReference type="Proteomes" id="UP000037784">
    <property type="component" value="Unassembled WGS sequence"/>
</dbReference>
<dbReference type="Pfam" id="PF00578">
    <property type="entry name" value="AhpC-TSA"/>
    <property type="match status" value="1"/>
</dbReference>
<dbReference type="GO" id="GO:0016209">
    <property type="term" value="F:antioxidant activity"/>
    <property type="evidence" value="ECO:0007669"/>
    <property type="project" value="InterPro"/>
</dbReference>
<dbReference type="SUPFAM" id="SSF52833">
    <property type="entry name" value="Thioredoxin-like"/>
    <property type="match status" value="1"/>
</dbReference>
<dbReference type="InParanoid" id="A0A0N0RFX2"/>
<dbReference type="PROSITE" id="PS51352">
    <property type="entry name" value="THIOREDOXIN_2"/>
    <property type="match status" value="1"/>
</dbReference>
<dbReference type="CDD" id="cd02966">
    <property type="entry name" value="TlpA_like_family"/>
    <property type="match status" value="1"/>
</dbReference>
<dbReference type="InterPro" id="IPR013766">
    <property type="entry name" value="Thioredoxin_domain"/>
</dbReference>
<reference evidence="4" key="1">
    <citation type="submission" date="2015-08" db="EMBL/GenBank/DDBJ databases">
        <title>Draft Genome Sequence of a Heterotrophic Facultative Anaerobic Bacterium Ardenticatena maritima Strain 110S.</title>
        <authorList>
            <person name="Kawaichi S."/>
            <person name="Yoshida T."/>
            <person name="Sako Y."/>
            <person name="Nakamura R."/>
        </authorList>
    </citation>
    <scope>NUCLEOTIDE SEQUENCE [LARGE SCALE GENOMIC DNA]</scope>
    <source>
        <strain evidence="4">110S</strain>
    </source>
</reference>
<proteinExistence type="predicted"/>
<protein>
    <recommendedName>
        <fullName evidence="2">Thioredoxin domain-containing protein</fullName>
    </recommendedName>
</protein>
<feature type="transmembrane region" description="Helical" evidence="1">
    <location>
        <begin position="16"/>
        <end position="43"/>
    </location>
</feature>
<dbReference type="InterPro" id="IPR017937">
    <property type="entry name" value="Thioredoxin_CS"/>
</dbReference>
<dbReference type="PANTHER" id="PTHR42852:SF17">
    <property type="entry name" value="THIOREDOXIN-LIKE PROTEIN HI_1115"/>
    <property type="match status" value="1"/>
</dbReference>
<accession>A0A0N0RFX2</accession>
<dbReference type="AlphaFoldDB" id="A0A0N0RFX2"/>
<dbReference type="InterPro" id="IPR050553">
    <property type="entry name" value="Thioredoxin_ResA/DsbE_sf"/>
</dbReference>
<gene>
    <name evidence="3" type="ORF">ARMA_2407</name>
</gene>
<dbReference type="InterPro" id="IPR000866">
    <property type="entry name" value="AhpC/TSA"/>
</dbReference>
<evidence type="ECO:0000313" key="3">
    <source>
        <dbReference type="EMBL" id="GAP63984.1"/>
    </source>
</evidence>
<keyword evidence="1" id="KW-0812">Transmembrane</keyword>
<keyword evidence="4" id="KW-1185">Reference proteome</keyword>
<dbReference type="PROSITE" id="PS00194">
    <property type="entry name" value="THIOREDOXIN_1"/>
    <property type="match status" value="1"/>
</dbReference>